<proteinExistence type="predicted"/>
<keyword evidence="2" id="KW-1185">Reference proteome</keyword>
<dbReference type="Proteomes" id="UP001374584">
    <property type="component" value="Unassembled WGS sequence"/>
</dbReference>
<comment type="caution">
    <text evidence="1">The sequence shown here is derived from an EMBL/GenBank/DDBJ whole genome shotgun (WGS) entry which is preliminary data.</text>
</comment>
<dbReference type="AlphaFoldDB" id="A0AAN9L8V6"/>
<name>A0AAN9L8V6_PHACN</name>
<dbReference type="EMBL" id="JAYMYR010000011">
    <property type="protein sequence ID" value="KAK7331600.1"/>
    <property type="molecule type" value="Genomic_DNA"/>
</dbReference>
<evidence type="ECO:0000313" key="2">
    <source>
        <dbReference type="Proteomes" id="UP001374584"/>
    </source>
</evidence>
<gene>
    <name evidence="1" type="ORF">VNO80_28337</name>
</gene>
<evidence type="ECO:0000313" key="1">
    <source>
        <dbReference type="EMBL" id="KAK7331600.1"/>
    </source>
</evidence>
<organism evidence="1 2">
    <name type="scientific">Phaseolus coccineus</name>
    <name type="common">Scarlet runner bean</name>
    <name type="synonym">Phaseolus multiflorus</name>
    <dbReference type="NCBI Taxonomy" id="3886"/>
    <lineage>
        <taxon>Eukaryota</taxon>
        <taxon>Viridiplantae</taxon>
        <taxon>Streptophyta</taxon>
        <taxon>Embryophyta</taxon>
        <taxon>Tracheophyta</taxon>
        <taxon>Spermatophyta</taxon>
        <taxon>Magnoliopsida</taxon>
        <taxon>eudicotyledons</taxon>
        <taxon>Gunneridae</taxon>
        <taxon>Pentapetalae</taxon>
        <taxon>rosids</taxon>
        <taxon>fabids</taxon>
        <taxon>Fabales</taxon>
        <taxon>Fabaceae</taxon>
        <taxon>Papilionoideae</taxon>
        <taxon>50 kb inversion clade</taxon>
        <taxon>NPAAA clade</taxon>
        <taxon>indigoferoid/millettioid clade</taxon>
        <taxon>Phaseoleae</taxon>
        <taxon>Phaseolus</taxon>
    </lineage>
</organism>
<protein>
    <submittedName>
        <fullName evidence="1">Uncharacterized protein</fullName>
    </submittedName>
</protein>
<sequence>MNFVLLNFVSNLNILSNYFLPAHFSLTCGCKMQHSTGSISANVGARCNHTISTSSLLVFFIIKNKHHQELVK</sequence>
<reference evidence="1 2" key="1">
    <citation type="submission" date="2024-01" db="EMBL/GenBank/DDBJ databases">
        <title>The genomes of 5 underutilized Papilionoideae crops provide insights into root nodulation and disease resistanc.</title>
        <authorList>
            <person name="Jiang F."/>
        </authorList>
    </citation>
    <scope>NUCLEOTIDE SEQUENCE [LARGE SCALE GENOMIC DNA]</scope>
    <source>
        <strain evidence="1">JINMINGXINNONG_FW02</strain>
        <tissue evidence="1">Leaves</tissue>
    </source>
</reference>
<accession>A0AAN9L8V6</accession>